<feature type="region of interest" description="Disordered" evidence="1">
    <location>
        <begin position="335"/>
        <end position="398"/>
    </location>
</feature>
<keyword evidence="4" id="KW-1185">Reference proteome</keyword>
<feature type="transmembrane region" description="Helical" evidence="2">
    <location>
        <begin position="251"/>
        <end position="279"/>
    </location>
</feature>
<accession>A0A0G4MFQ4</accession>
<reference evidence="4" key="1">
    <citation type="submission" date="2015-05" db="EMBL/GenBank/DDBJ databases">
        <authorList>
            <person name="Fogelqvist Johan"/>
        </authorList>
    </citation>
    <scope>NUCLEOTIDE SEQUENCE [LARGE SCALE GENOMIC DNA]</scope>
</reference>
<gene>
    <name evidence="3" type="ORF">BN1708_016168</name>
</gene>
<dbReference type="EMBL" id="CVQH01022317">
    <property type="protein sequence ID" value="CRK32860.1"/>
    <property type="molecule type" value="Genomic_DNA"/>
</dbReference>
<evidence type="ECO:0000256" key="2">
    <source>
        <dbReference type="SAM" id="Phobius"/>
    </source>
</evidence>
<feature type="transmembrane region" description="Helical" evidence="2">
    <location>
        <begin position="17"/>
        <end position="43"/>
    </location>
</feature>
<keyword evidence="2" id="KW-0472">Membrane</keyword>
<feature type="transmembrane region" description="Helical" evidence="2">
    <location>
        <begin position="185"/>
        <end position="208"/>
    </location>
</feature>
<feature type="compositionally biased region" description="Basic and acidic residues" evidence="1">
    <location>
        <begin position="345"/>
        <end position="359"/>
    </location>
</feature>
<name>A0A0G4MFQ4_VERLO</name>
<evidence type="ECO:0000313" key="4">
    <source>
        <dbReference type="Proteomes" id="UP000044602"/>
    </source>
</evidence>
<evidence type="ECO:0000256" key="1">
    <source>
        <dbReference type="SAM" id="MobiDB-lite"/>
    </source>
</evidence>
<dbReference type="Proteomes" id="UP000044602">
    <property type="component" value="Unassembled WGS sequence"/>
</dbReference>
<dbReference type="AlphaFoldDB" id="A0A0G4MFQ4"/>
<keyword evidence="2" id="KW-0812">Transmembrane</keyword>
<sequence length="398" mass="43125">MADQAATRRGRDALKQALLVGAYLLGIVATAIPVLLIFAGSWLVNDEKDASGPIRLALSKLSIASVCGLPHHSSIASQLIKTPHQFDGIIPDPDNKGTYLLTMHLFPRALGWEYPSAPSHGQTAGIVNPTRGTLYLPTDFVTIGKALDLDPSAWGCFPPVWTDPCENPFFAAFRRQFPYEGTPDAWTVFLLSALVTCAAAIAAVELAIAFRPSLLRCQCYFAALKRLCRCPRGTRHEIERLNAAFWDRYRLWMWPVVPVMTALTCFNLAVRGWMLVAWLDRWTAQGDDVGHVRPRLSAAFVALSWTATAAGLGAVLCVLARLLLAQRTSWIDQQGAAPGLGDAETEAHGQRHVGLEEPAARTGLPDAQLKGYSDADPDASLPGRAAEAEPSKGPPRNA</sequence>
<keyword evidence="2" id="KW-1133">Transmembrane helix</keyword>
<feature type="transmembrane region" description="Helical" evidence="2">
    <location>
        <begin position="299"/>
        <end position="324"/>
    </location>
</feature>
<protein>
    <submittedName>
        <fullName evidence="3">Uncharacterized protein</fullName>
    </submittedName>
</protein>
<organism evidence="3 4">
    <name type="scientific">Verticillium longisporum</name>
    <name type="common">Verticillium dahliae var. longisporum</name>
    <dbReference type="NCBI Taxonomy" id="100787"/>
    <lineage>
        <taxon>Eukaryota</taxon>
        <taxon>Fungi</taxon>
        <taxon>Dikarya</taxon>
        <taxon>Ascomycota</taxon>
        <taxon>Pezizomycotina</taxon>
        <taxon>Sordariomycetes</taxon>
        <taxon>Hypocreomycetidae</taxon>
        <taxon>Glomerellales</taxon>
        <taxon>Plectosphaerellaceae</taxon>
        <taxon>Verticillium</taxon>
    </lineage>
</organism>
<proteinExistence type="predicted"/>
<evidence type="ECO:0000313" key="3">
    <source>
        <dbReference type="EMBL" id="CRK32860.1"/>
    </source>
</evidence>